<name>A0A2I0VW73_9ASPA</name>
<reference evidence="1 2" key="2">
    <citation type="journal article" date="2017" name="Nature">
        <title>The Apostasia genome and the evolution of orchids.</title>
        <authorList>
            <person name="Zhang G.Q."/>
            <person name="Liu K.W."/>
            <person name="Li Z."/>
            <person name="Lohaus R."/>
            <person name="Hsiao Y.Y."/>
            <person name="Niu S.C."/>
            <person name="Wang J.Y."/>
            <person name="Lin Y.C."/>
            <person name="Xu Q."/>
            <person name="Chen L.J."/>
            <person name="Yoshida K."/>
            <person name="Fujiwara S."/>
            <person name="Wang Z.W."/>
            <person name="Zhang Y.Q."/>
            <person name="Mitsuda N."/>
            <person name="Wang M."/>
            <person name="Liu G.H."/>
            <person name="Pecoraro L."/>
            <person name="Huang H.X."/>
            <person name="Xiao X.J."/>
            <person name="Lin M."/>
            <person name="Wu X.Y."/>
            <person name="Wu W.L."/>
            <person name="Chen Y.Y."/>
            <person name="Chang S.B."/>
            <person name="Sakamoto S."/>
            <person name="Ohme-Takagi M."/>
            <person name="Yagi M."/>
            <person name="Zeng S.J."/>
            <person name="Shen C.Y."/>
            <person name="Yeh C.M."/>
            <person name="Luo Y.B."/>
            <person name="Tsai W.C."/>
            <person name="Van de Peer Y."/>
            <person name="Liu Z.J."/>
        </authorList>
    </citation>
    <scope>NUCLEOTIDE SEQUENCE [LARGE SCALE GENOMIC DNA]</scope>
    <source>
        <tissue evidence="1">The whole plant</tissue>
    </source>
</reference>
<evidence type="ECO:0000313" key="2">
    <source>
        <dbReference type="Proteomes" id="UP000233837"/>
    </source>
</evidence>
<protein>
    <submittedName>
        <fullName evidence="1">Uncharacterized protein</fullName>
    </submittedName>
</protein>
<organism evidence="1 2">
    <name type="scientific">Dendrobium catenatum</name>
    <dbReference type="NCBI Taxonomy" id="906689"/>
    <lineage>
        <taxon>Eukaryota</taxon>
        <taxon>Viridiplantae</taxon>
        <taxon>Streptophyta</taxon>
        <taxon>Embryophyta</taxon>
        <taxon>Tracheophyta</taxon>
        <taxon>Spermatophyta</taxon>
        <taxon>Magnoliopsida</taxon>
        <taxon>Liliopsida</taxon>
        <taxon>Asparagales</taxon>
        <taxon>Orchidaceae</taxon>
        <taxon>Epidendroideae</taxon>
        <taxon>Malaxideae</taxon>
        <taxon>Dendrobiinae</taxon>
        <taxon>Dendrobium</taxon>
    </lineage>
</organism>
<accession>A0A2I0VW73</accession>
<dbReference type="Proteomes" id="UP000233837">
    <property type="component" value="Unassembled WGS sequence"/>
</dbReference>
<keyword evidence="2" id="KW-1185">Reference proteome</keyword>
<reference evidence="1 2" key="1">
    <citation type="journal article" date="2016" name="Sci. Rep.">
        <title>The Dendrobium catenatum Lindl. genome sequence provides insights into polysaccharide synthase, floral development and adaptive evolution.</title>
        <authorList>
            <person name="Zhang G.Q."/>
            <person name="Xu Q."/>
            <person name="Bian C."/>
            <person name="Tsai W.C."/>
            <person name="Yeh C.M."/>
            <person name="Liu K.W."/>
            <person name="Yoshida K."/>
            <person name="Zhang L.S."/>
            <person name="Chang S.B."/>
            <person name="Chen F."/>
            <person name="Shi Y."/>
            <person name="Su Y.Y."/>
            <person name="Zhang Y.Q."/>
            <person name="Chen L.J."/>
            <person name="Yin Y."/>
            <person name="Lin M."/>
            <person name="Huang H."/>
            <person name="Deng H."/>
            <person name="Wang Z.W."/>
            <person name="Zhu S.L."/>
            <person name="Zhao X."/>
            <person name="Deng C."/>
            <person name="Niu S.C."/>
            <person name="Huang J."/>
            <person name="Wang M."/>
            <person name="Liu G.H."/>
            <person name="Yang H.J."/>
            <person name="Xiao X.J."/>
            <person name="Hsiao Y.Y."/>
            <person name="Wu W.L."/>
            <person name="Chen Y.Y."/>
            <person name="Mitsuda N."/>
            <person name="Ohme-Takagi M."/>
            <person name="Luo Y.B."/>
            <person name="Van de Peer Y."/>
            <person name="Liu Z.J."/>
        </authorList>
    </citation>
    <scope>NUCLEOTIDE SEQUENCE [LARGE SCALE GENOMIC DNA]</scope>
    <source>
        <tissue evidence="1">The whole plant</tissue>
    </source>
</reference>
<sequence length="178" mass="19122">MEGLPGTPLLIYSLPEETAIVNPSVNPAADSGCLVALMDSNHLLCDVVVQPAGSIETISVLPNPVIVEHVEPIRNAVISELLDGERDDLTDVQGNLVVSQKLVDVPVNVIASHSLLLQVGGSAGVDVRSHGDWLLNSSKCESDSDSYSDHVNEFKMVRDKPIAGTFRGEFWGRGGRRR</sequence>
<proteinExistence type="predicted"/>
<dbReference type="AlphaFoldDB" id="A0A2I0VW73"/>
<gene>
    <name evidence="1" type="ORF">MA16_Dca011234</name>
</gene>
<evidence type="ECO:0000313" key="1">
    <source>
        <dbReference type="EMBL" id="PKU67656.1"/>
    </source>
</evidence>
<dbReference type="EMBL" id="KZ503172">
    <property type="protein sequence ID" value="PKU67656.1"/>
    <property type="molecule type" value="Genomic_DNA"/>
</dbReference>